<reference evidence="3" key="1">
    <citation type="submission" date="2022-03" db="EMBL/GenBank/DDBJ databases">
        <title>Draft genome sequence of Aduncisulcus paluster, a free-living microaerophilic Fornicata.</title>
        <authorList>
            <person name="Yuyama I."/>
            <person name="Kume K."/>
            <person name="Tamura T."/>
            <person name="Inagaki Y."/>
            <person name="Hashimoto T."/>
        </authorList>
    </citation>
    <scope>NUCLEOTIDE SEQUENCE</scope>
    <source>
        <strain evidence="3">NY0171</strain>
    </source>
</reference>
<dbReference type="PANTHER" id="PTHR40131:SF1">
    <property type="entry name" value="C1Q DOMAIN-CONTAINING PROTEIN"/>
    <property type="match status" value="1"/>
</dbReference>
<evidence type="ECO:0000313" key="4">
    <source>
        <dbReference type="Proteomes" id="UP001057375"/>
    </source>
</evidence>
<accession>A0ABQ5KQJ6</accession>
<keyword evidence="1" id="KW-0175">Coiled coil</keyword>
<organism evidence="3 4">
    <name type="scientific">Aduncisulcus paluster</name>
    <dbReference type="NCBI Taxonomy" id="2918883"/>
    <lineage>
        <taxon>Eukaryota</taxon>
        <taxon>Metamonada</taxon>
        <taxon>Carpediemonas-like organisms</taxon>
        <taxon>Aduncisulcus</taxon>
    </lineage>
</organism>
<name>A0ABQ5KQJ6_9EUKA</name>
<dbReference type="Proteomes" id="UP001057375">
    <property type="component" value="Unassembled WGS sequence"/>
</dbReference>
<keyword evidence="4" id="KW-1185">Reference proteome</keyword>
<proteinExistence type="predicted"/>
<gene>
    <name evidence="3" type="ORF">ADUPG1_008051</name>
</gene>
<evidence type="ECO:0000256" key="1">
    <source>
        <dbReference type="SAM" id="Coils"/>
    </source>
</evidence>
<protein>
    <submittedName>
        <fullName evidence="3">Uncharacterized protein</fullName>
    </submittedName>
</protein>
<comment type="caution">
    <text evidence="3">The sequence shown here is derived from an EMBL/GenBank/DDBJ whole genome shotgun (WGS) entry which is preliminary data.</text>
</comment>
<dbReference type="EMBL" id="BQXS01010862">
    <property type="protein sequence ID" value="GKT34758.1"/>
    <property type="molecule type" value="Genomic_DNA"/>
</dbReference>
<evidence type="ECO:0000313" key="3">
    <source>
        <dbReference type="EMBL" id="GKT34758.1"/>
    </source>
</evidence>
<dbReference type="PANTHER" id="PTHR40131">
    <property type="entry name" value="C1Q DOMAIN-CONTAINING PROTEIN"/>
    <property type="match status" value="1"/>
</dbReference>
<feature type="coiled-coil region" evidence="1">
    <location>
        <begin position="376"/>
        <end position="436"/>
    </location>
</feature>
<feature type="compositionally biased region" description="Low complexity" evidence="2">
    <location>
        <begin position="349"/>
        <end position="359"/>
    </location>
</feature>
<evidence type="ECO:0000256" key="2">
    <source>
        <dbReference type="SAM" id="MobiDB-lite"/>
    </source>
</evidence>
<feature type="region of interest" description="Disordered" evidence="2">
    <location>
        <begin position="349"/>
        <end position="369"/>
    </location>
</feature>
<sequence>MDQVNVHDLTEGLRDWRNIQDIVRLTFKALSETILVHEEAIKNLERIVDRKSDSEKVEAALTAKVSHSALDERLDEIFHALDRKASALEVSRLVDSRPTHSEMTSQLDTRTKQLEKLIGRAEENTDTAMGEVRSILSRKTDTDTLKSFRQSVIAALQRKASKSDVERLTEEKASKSEVNTALAGKSDVETLKMALESRPTKSDILKYVEERVDEMREELLQQTQHKLSDAIHEFKTDISKLTHVSSHSQLSEEVQSLAHSHSARLDAITTEIASLTHSSDFKHFVREIEDRVAKNHDETSQMVSQISKNVSTFSETTKDTLEMQKHNIGIFTKDIADKMRELREMCDSRISSQSSSYQHHVSRVVEQEKKDRDERLIKLEDQMKDMFKRVKDESQESVKEVRVECSRITDTHEETSVDTKNAIEALEQRLISIQKEQETSSSKILTAAKEVTSISSSITDFARVSDMCALLDMKSNVEDVNRALAEVSSELDTKATASEVKAALERQTCINNALSTEHAVGRWLWKSMRLKSTGAVPWNVQVANTNPENFRWEKDRSIIQIVASGLYEMSFGFFGKRRPTIQVLVNGEAVMSAVNATGKVVYHPSRGKSSGCVTGQNVREFIALPPNSKIQLIFANGDPASQGFLSLKKL</sequence>